<comment type="caution">
    <text evidence="3">The sequence shown here is derived from an EMBL/GenBank/DDBJ whole genome shotgun (WGS) entry which is preliminary data.</text>
</comment>
<dbReference type="PANTHER" id="PTHR24559:SF444">
    <property type="entry name" value="REVERSE TRANSCRIPTASE DOMAIN-CONTAINING PROTEIN"/>
    <property type="match status" value="1"/>
</dbReference>
<dbReference type="InterPro" id="IPR043502">
    <property type="entry name" value="DNA/RNA_pol_sf"/>
</dbReference>
<sequence>MFFGLCNSPASFQKMMDNIVVTEIDGGWLIVYMDDLLICANTIQKLQEKTRSILSQLWKHDLYIKPEKCEWEVEEVEMLGTIIKYGEAKMSKKDQSRCQLAIPTTVHQTEDSLDLLTFTEDSFASSPRSPDPSMTSQRKTPSLIGTPNAK</sequence>
<dbReference type="PROSITE" id="PS50878">
    <property type="entry name" value="RT_POL"/>
    <property type="match status" value="1"/>
</dbReference>
<feature type="region of interest" description="Disordered" evidence="1">
    <location>
        <begin position="122"/>
        <end position="150"/>
    </location>
</feature>
<gene>
    <name evidence="3" type="ORF">AAE3_LOCUS2536</name>
</gene>
<dbReference type="AlphaFoldDB" id="A0A8S0W7L1"/>
<dbReference type="InterPro" id="IPR053134">
    <property type="entry name" value="RNA-dir_DNA_polymerase"/>
</dbReference>
<evidence type="ECO:0000259" key="2">
    <source>
        <dbReference type="PROSITE" id="PS50878"/>
    </source>
</evidence>
<organism evidence="3 4">
    <name type="scientific">Cyclocybe aegerita</name>
    <name type="common">Black poplar mushroom</name>
    <name type="synonym">Agrocybe aegerita</name>
    <dbReference type="NCBI Taxonomy" id="1973307"/>
    <lineage>
        <taxon>Eukaryota</taxon>
        <taxon>Fungi</taxon>
        <taxon>Dikarya</taxon>
        <taxon>Basidiomycota</taxon>
        <taxon>Agaricomycotina</taxon>
        <taxon>Agaricomycetes</taxon>
        <taxon>Agaricomycetidae</taxon>
        <taxon>Agaricales</taxon>
        <taxon>Agaricineae</taxon>
        <taxon>Bolbitiaceae</taxon>
        <taxon>Cyclocybe</taxon>
    </lineage>
</organism>
<protein>
    <recommendedName>
        <fullName evidence="2">Reverse transcriptase domain-containing protein</fullName>
    </recommendedName>
</protein>
<evidence type="ECO:0000313" key="4">
    <source>
        <dbReference type="Proteomes" id="UP000467700"/>
    </source>
</evidence>
<dbReference type="EMBL" id="CACVBS010000029">
    <property type="protein sequence ID" value="CAA7260326.1"/>
    <property type="molecule type" value="Genomic_DNA"/>
</dbReference>
<keyword evidence="4" id="KW-1185">Reference proteome</keyword>
<feature type="domain" description="Reverse transcriptase" evidence="2">
    <location>
        <begin position="1"/>
        <end position="83"/>
    </location>
</feature>
<name>A0A8S0W7L1_CYCAE</name>
<dbReference type="OrthoDB" id="1750432at2759"/>
<evidence type="ECO:0000313" key="3">
    <source>
        <dbReference type="EMBL" id="CAA7260326.1"/>
    </source>
</evidence>
<proteinExistence type="predicted"/>
<dbReference type="PANTHER" id="PTHR24559">
    <property type="entry name" value="TRANSPOSON TY3-I GAG-POL POLYPROTEIN"/>
    <property type="match status" value="1"/>
</dbReference>
<dbReference type="Gene3D" id="3.30.70.270">
    <property type="match status" value="1"/>
</dbReference>
<reference evidence="3 4" key="1">
    <citation type="submission" date="2020-01" db="EMBL/GenBank/DDBJ databases">
        <authorList>
            <person name="Gupta K D."/>
        </authorList>
    </citation>
    <scope>NUCLEOTIDE SEQUENCE [LARGE SCALE GENOMIC DNA]</scope>
</reference>
<evidence type="ECO:0000256" key="1">
    <source>
        <dbReference type="SAM" id="MobiDB-lite"/>
    </source>
</evidence>
<dbReference type="SUPFAM" id="SSF56672">
    <property type="entry name" value="DNA/RNA polymerases"/>
    <property type="match status" value="1"/>
</dbReference>
<dbReference type="InterPro" id="IPR043128">
    <property type="entry name" value="Rev_trsase/Diguanyl_cyclase"/>
</dbReference>
<dbReference type="Proteomes" id="UP000467700">
    <property type="component" value="Unassembled WGS sequence"/>
</dbReference>
<dbReference type="Pfam" id="PF00078">
    <property type="entry name" value="RVT_1"/>
    <property type="match status" value="1"/>
</dbReference>
<accession>A0A8S0W7L1</accession>
<dbReference type="InterPro" id="IPR000477">
    <property type="entry name" value="RT_dom"/>
</dbReference>